<protein>
    <submittedName>
        <fullName evidence="1">Uncharacterized protein</fullName>
    </submittedName>
</protein>
<evidence type="ECO:0000313" key="1">
    <source>
        <dbReference type="EMBL" id="HIH10326.1"/>
    </source>
</evidence>
<accession>A0A7J4J531</accession>
<gene>
    <name evidence="1" type="ORF">HA254_06715</name>
</gene>
<proteinExistence type="predicted"/>
<reference evidence="2" key="1">
    <citation type="journal article" date="2020" name="bioRxiv">
        <title>A rank-normalized archaeal taxonomy based on genome phylogeny resolves widespread incomplete and uneven classifications.</title>
        <authorList>
            <person name="Rinke C."/>
            <person name="Chuvochina M."/>
            <person name="Mussig A.J."/>
            <person name="Chaumeil P.-A."/>
            <person name="Waite D.W."/>
            <person name="Whitman W.B."/>
            <person name="Parks D.H."/>
            <person name="Hugenholtz P."/>
        </authorList>
    </citation>
    <scope>NUCLEOTIDE SEQUENCE [LARGE SCALE GENOMIC DNA]</scope>
</reference>
<name>A0A7J4J531_9ARCH</name>
<sequence>MVKSWLIKKIECAVAAKPYVGIHASGISKKGIILAQGLQQGEKVLDRIHSSNPSGIQYLEINKEYVNAMLRQGKVRGLRLKLESSVMALMRMARRHRDREAVIFIFNSAKAKQQNPHNTAILNPRTFREVKLLDTPERPAHIAASELTPISISADEAQEILRKMALRRAATKNPSKVFGGTLAHRKREYARRLVRKILQYYSTK</sequence>
<dbReference type="AlphaFoldDB" id="A0A7J4J531"/>
<comment type="caution">
    <text evidence="1">The sequence shown here is derived from an EMBL/GenBank/DDBJ whole genome shotgun (WGS) entry which is preliminary data.</text>
</comment>
<dbReference type="Proteomes" id="UP000565078">
    <property type="component" value="Unassembled WGS sequence"/>
</dbReference>
<organism evidence="1 2">
    <name type="scientific">Candidatus Iainarchaeum sp</name>
    <dbReference type="NCBI Taxonomy" id="3101447"/>
    <lineage>
        <taxon>Archaea</taxon>
        <taxon>Candidatus Iainarchaeota</taxon>
        <taxon>Candidatus Iainarchaeia</taxon>
        <taxon>Candidatus Iainarchaeales</taxon>
        <taxon>Candidatus Iainarchaeaceae</taxon>
        <taxon>Candidatus Iainarchaeum</taxon>
    </lineage>
</organism>
<dbReference type="EMBL" id="DUGC01000108">
    <property type="protein sequence ID" value="HIH10326.1"/>
    <property type="molecule type" value="Genomic_DNA"/>
</dbReference>
<evidence type="ECO:0000313" key="2">
    <source>
        <dbReference type="Proteomes" id="UP000565078"/>
    </source>
</evidence>